<dbReference type="Proteomes" id="UP000262371">
    <property type="component" value="Unassembled WGS sequence"/>
</dbReference>
<sequence length="77" mass="8286">MAQVPPSPSALSPEKPVTTTTPPARGLTGSESKSWPSFHQDQKSHEQPEQYPSGTPQRDPEPAPSGQQRTKQAAPLQ</sequence>
<feature type="region of interest" description="Disordered" evidence="1">
    <location>
        <begin position="1"/>
        <end position="77"/>
    </location>
</feature>
<organism evidence="2 3">
    <name type="scientific">Komagataeibacter melaceti</name>
    <dbReference type="NCBI Taxonomy" id="2766577"/>
    <lineage>
        <taxon>Bacteria</taxon>
        <taxon>Pseudomonadati</taxon>
        <taxon>Pseudomonadota</taxon>
        <taxon>Alphaproteobacteria</taxon>
        <taxon>Acetobacterales</taxon>
        <taxon>Acetobacteraceae</taxon>
        <taxon>Komagataeibacter</taxon>
    </lineage>
</organism>
<gene>
    <name evidence="2" type="ORF">DY926_00720</name>
</gene>
<evidence type="ECO:0000313" key="2">
    <source>
        <dbReference type="EMBL" id="RFD21509.1"/>
    </source>
</evidence>
<evidence type="ECO:0000313" key="3">
    <source>
        <dbReference type="Proteomes" id="UP000262371"/>
    </source>
</evidence>
<proteinExistence type="predicted"/>
<evidence type="ECO:0000256" key="1">
    <source>
        <dbReference type="SAM" id="MobiDB-lite"/>
    </source>
</evidence>
<keyword evidence="3" id="KW-1185">Reference proteome</keyword>
<name>A0A371Z4Y7_9PROT</name>
<protein>
    <submittedName>
        <fullName evidence="2">Uncharacterized protein</fullName>
    </submittedName>
</protein>
<reference evidence="2 3" key="1">
    <citation type="submission" date="2018-08" db="EMBL/GenBank/DDBJ databases">
        <title>Komagataeibacter sp. AV 382.</title>
        <authorList>
            <person name="Skraban J."/>
            <person name="Trcek J."/>
        </authorList>
    </citation>
    <scope>NUCLEOTIDE SEQUENCE [LARGE SCALE GENOMIC DNA]</scope>
    <source>
        <strain evidence="2 3">AV 382</strain>
    </source>
</reference>
<feature type="compositionally biased region" description="Polar residues" evidence="1">
    <location>
        <begin position="29"/>
        <end position="39"/>
    </location>
</feature>
<dbReference type="EMBL" id="QUWV01000003">
    <property type="protein sequence ID" value="RFD21509.1"/>
    <property type="molecule type" value="Genomic_DNA"/>
</dbReference>
<accession>A0A371Z4Y7</accession>
<dbReference type="AlphaFoldDB" id="A0A371Z4Y7"/>
<comment type="caution">
    <text evidence="2">The sequence shown here is derived from an EMBL/GenBank/DDBJ whole genome shotgun (WGS) entry which is preliminary data.</text>
</comment>